<dbReference type="Proteomes" id="UP000814140">
    <property type="component" value="Unassembled WGS sequence"/>
</dbReference>
<accession>A0ACB8SGW4</accession>
<keyword evidence="2" id="KW-1185">Reference proteome</keyword>
<proteinExistence type="predicted"/>
<organism evidence="1 2">
    <name type="scientific">Artomyces pyxidatus</name>
    <dbReference type="NCBI Taxonomy" id="48021"/>
    <lineage>
        <taxon>Eukaryota</taxon>
        <taxon>Fungi</taxon>
        <taxon>Dikarya</taxon>
        <taxon>Basidiomycota</taxon>
        <taxon>Agaricomycotina</taxon>
        <taxon>Agaricomycetes</taxon>
        <taxon>Russulales</taxon>
        <taxon>Auriscalpiaceae</taxon>
        <taxon>Artomyces</taxon>
    </lineage>
</organism>
<protein>
    <submittedName>
        <fullName evidence="1">Uncharacterized protein</fullName>
    </submittedName>
</protein>
<dbReference type="EMBL" id="MU277291">
    <property type="protein sequence ID" value="KAI0055467.1"/>
    <property type="molecule type" value="Genomic_DNA"/>
</dbReference>
<reference evidence="1" key="2">
    <citation type="journal article" date="2022" name="New Phytol.">
        <title>Evolutionary transition to the ectomycorrhizal habit in the genomes of a hyperdiverse lineage of mushroom-forming fungi.</title>
        <authorList>
            <person name="Looney B."/>
            <person name="Miyauchi S."/>
            <person name="Morin E."/>
            <person name="Drula E."/>
            <person name="Courty P.E."/>
            <person name="Kohler A."/>
            <person name="Kuo A."/>
            <person name="LaButti K."/>
            <person name="Pangilinan J."/>
            <person name="Lipzen A."/>
            <person name="Riley R."/>
            <person name="Andreopoulos W."/>
            <person name="He G."/>
            <person name="Johnson J."/>
            <person name="Nolan M."/>
            <person name="Tritt A."/>
            <person name="Barry K.W."/>
            <person name="Grigoriev I.V."/>
            <person name="Nagy L.G."/>
            <person name="Hibbett D."/>
            <person name="Henrissat B."/>
            <person name="Matheny P.B."/>
            <person name="Labbe J."/>
            <person name="Martin F.M."/>
        </authorList>
    </citation>
    <scope>NUCLEOTIDE SEQUENCE</scope>
    <source>
        <strain evidence="1">HHB10654</strain>
    </source>
</reference>
<sequence length="439" mass="46217">MLQLEVQVGSNFTSFFEVPLFQSVKISPSISPLQQVFYVSSRLCPGALCTEPPNTATGAALRTTGSGSSASASCSTQGPATSMALDAANQACGQAVQELPVRRTVVLHAEEKQRQPLVDIDIVNYQGGRGTTQPPDGDAAGNGTTLTNMDVIDYPDSGSPPPYASDPVDSDEDENEDDDEHGDRSKPLTDRCDLTHFRVVFWMVVSWLQLALAGVFADKASQPFQAPHEVRVATRTDSITLAGSPDSGSIHVDVPAFAIVVPLLSGRLGPAPPVRGARDWLRGLPGQPRLWRRRAGKLAHSPTPHGRDSVHRAGPITLGWEKSARRNTHSLEHAAAVGGSGGAAMLGRNILRVARSAGVVGHGSVAVAVVDVLASHLDPHHSLGKVDAGSGGHGASRVAASKPSGRSRSRRGSPTAQDAARDDPKWKGKGTARAPFELR</sequence>
<evidence type="ECO:0000313" key="1">
    <source>
        <dbReference type="EMBL" id="KAI0055467.1"/>
    </source>
</evidence>
<evidence type="ECO:0000313" key="2">
    <source>
        <dbReference type="Proteomes" id="UP000814140"/>
    </source>
</evidence>
<comment type="caution">
    <text evidence="1">The sequence shown here is derived from an EMBL/GenBank/DDBJ whole genome shotgun (WGS) entry which is preliminary data.</text>
</comment>
<gene>
    <name evidence="1" type="ORF">BV25DRAFT_1842953</name>
</gene>
<reference evidence="1" key="1">
    <citation type="submission" date="2021-03" db="EMBL/GenBank/DDBJ databases">
        <authorList>
            <consortium name="DOE Joint Genome Institute"/>
            <person name="Ahrendt S."/>
            <person name="Looney B.P."/>
            <person name="Miyauchi S."/>
            <person name="Morin E."/>
            <person name="Drula E."/>
            <person name="Courty P.E."/>
            <person name="Chicoki N."/>
            <person name="Fauchery L."/>
            <person name="Kohler A."/>
            <person name="Kuo A."/>
            <person name="Labutti K."/>
            <person name="Pangilinan J."/>
            <person name="Lipzen A."/>
            <person name="Riley R."/>
            <person name="Andreopoulos W."/>
            <person name="He G."/>
            <person name="Johnson J."/>
            <person name="Barry K.W."/>
            <person name="Grigoriev I.V."/>
            <person name="Nagy L."/>
            <person name="Hibbett D."/>
            <person name="Henrissat B."/>
            <person name="Matheny P.B."/>
            <person name="Labbe J."/>
            <person name="Martin F."/>
        </authorList>
    </citation>
    <scope>NUCLEOTIDE SEQUENCE</scope>
    <source>
        <strain evidence="1">HHB10654</strain>
    </source>
</reference>
<name>A0ACB8SGW4_9AGAM</name>